<evidence type="ECO:0000259" key="3">
    <source>
        <dbReference type="PROSITE" id="PS50969"/>
    </source>
</evidence>
<keyword evidence="1" id="KW-0811">Translocation</keyword>
<dbReference type="InterPro" id="IPR004274">
    <property type="entry name" value="FCP1_dom"/>
</dbReference>
<feature type="domain" description="FCP1 homology" evidence="3">
    <location>
        <begin position="52"/>
        <end position="225"/>
    </location>
</feature>
<dbReference type="VEuPathDB" id="CryptoDB:Vbra_20865"/>
<dbReference type="PANTHER" id="PTHR12210">
    <property type="entry name" value="DULLARD PROTEIN PHOSPHATASE"/>
    <property type="match status" value="1"/>
</dbReference>
<protein>
    <recommendedName>
        <fullName evidence="1">Mitochondrial import inner membrane translocase subunit TIM50</fullName>
    </recommendedName>
</protein>
<dbReference type="InterPro" id="IPR036412">
    <property type="entry name" value="HAD-like_sf"/>
</dbReference>
<dbReference type="InParanoid" id="A0A0G4EUC0"/>
<dbReference type="EMBL" id="CDMY01000310">
    <property type="protein sequence ID" value="CEM01800.1"/>
    <property type="molecule type" value="Genomic_DNA"/>
</dbReference>
<dbReference type="PhylomeDB" id="A0A0G4EUC0"/>
<comment type="subcellular location">
    <subcellularLocation>
        <location evidence="1">Mitochondrion inner membrane</location>
        <topology evidence="1">Single-pass membrane protein</topology>
    </subcellularLocation>
</comment>
<sequence>MRILLAIACVSAQLSLLSSGRPRWHLKHHHDINSEATEADLDTQTAAATASNHHGGLTIVWDMDETMIHGMKSGPIDRGVTYFQHPWTPDTTHRTVLVRPHIISFLKQLKGIGVRMLVWSAGVADWVDPIIDRLETDAGFTPRELFFARFYYSDMRETAAGLKDLGWSGLPTKGDVSHTVLIDDMVQQGLCQPQNFLPVPPFIGRYDTNDPFESDGQLMQTLRYLHSQLIAGRLTDVRCAEGEFTVGKWQQQPGIAEILAKHYWAQVSAMSVEERKKEQCIGPEEPKCAAGFSSFQASGVAVEAD</sequence>
<evidence type="ECO:0000256" key="1">
    <source>
        <dbReference type="RuleBase" id="RU365079"/>
    </source>
</evidence>
<keyword evidence="5" id="KW-1185">Reference proteome</keyword>
<reference evidence="4 5" key="1">
    <citation type="submission" date="2014-11" db="EMBL/GenBank/DDBJ databases">
        <authorList>
            <person name="Zhu J."/>
            <person name="Qi W."/>
            <person name="Song R."/>
        </authorList>
    </citation>
    <scope>NUCLEOTIDE SEQUENCE [LARGE SCALE GENOMIC DNA]</scope>
</reference>
<comment type="subunit">
    <text evidence="1">Component of the TIM23 complex.</text>
</comment>
<evidence type="ECO:0000256" key="2">
    <source>
        <dbReference type="SAM" id="SignalP"/>
    </source>
</evidence>
<dbReference type="InterPro" id="IPR023214">
    <property type="entry name" value="HAD_sf"/>
</dbReference>
<dbReference type="GO" id="GO:0015031">
    <property type="term" value="P:protein transport"/>
    <property type="evidence" value="ECO:0007669"/>
    <property type="project" value="UniProtKB-KW"/>
</dbReference>
<keyword evidence="1" id="KW-0496">Mitochondrion</keyword>
<dbReference type="InterPro" id="IPR050365">
    <property type="entry name" value="TIM50"/>
</dbReference>
<evidence type="ECO:0000313" key="4">
    <source>
        <dbReference type="EMBL" id="CEM01800.1"/>
    </source>
</evidence>
<dbReference type="GO" id="GO:0005744">
    <property type="term" value="C:TIM23 mitochondrial import inner membrane translocase complex"/>
    <property type="evidence" value="ECO:0007669"/>
    <property type="project" value="UniProtKB-UniRule"/>
</dbReference>
<gene>
    <name evidence="4" type="ORF">Vbra_20865</name>
</gene>
<name>A0A0G4EUC0_VITBC</name>
<dbReference type="Proteomes" id="UP000041254">
    <property type="component" value="Unassembled WGS sequence"/>
</dbReference>
<keyword evidence="1" id="KW-0809">Transit peptide</keyword>
<dbReference type="Gene3D" id="3.40.50.1000">
    <property type="entry name" value="HAD superfamily/HAD-like"/>
    <property type="match status" value="1"/>
</dbReference>
<dbReference type="SMART" id="SM00577">
    <property type="entry name" value="CPDc"/>
    <property type="match status" value="1"/>
</dbReference>
<comment type="function">
    <text evidence="1">Essential component of the TIM23 complex, a complex that mediates the translocation of transit peptide-containing proteins across the mitochondrial inner membrane.</text>
</comment>
<dbReference type="AlphaFoldDB" id="A0A0G4EUC0"/>
<comment type="similarity">
    <text evidence="1">Belongs to the TIM50 family.</text>
</comment>
<keyword evidence="1" id="KW-0653">Protein transport</keyword>
<evidence type="ECO:0000313" key="5">
    <source>
        <dbReference type="Proteomes" id="UP000041254"/>
    </source>
</evidence>
<accession>A0A0G4EUC0</accession>
<dbReference type="SUPFAM" id="SSF56784">
    <property type="entry name" value="HAD-like"/>
    <property type="match status" value="1"/>
</dbReference>
<feature type="signal peptide" evidence="2">
    <location>
        <begin position="1"/>
        <end position="19"/>
    </location>
</feature>
<dbReference type="OrthoDB" id="277011at2759"/>
<organism evidence="4 5">
    <name type="scientific">Vitrella brassicaformis (strain CCMP3155)</name>
    <dbReference type="NCBI Taxonomy" id="1169540"/>
    <lineage>
        <taxon>Eukaryota</taxon>
        <taxon>Sar</taxon>
        <taxon>Alveolata</taxon>
        <taxon>Colpodellida</taxon>
        <taxon>Vitrellaceae</taxon>
        <taxon>Vitrella</taxon>
    </lineage>
</organism>
<proteinExistence type="inferred from homology"/>
<keyword evidence="1" id="KW-0813">Transport</keyword>
<dbReference type="STRING" id="1169540.A0A0G4EUC0"/>
<dbReference type="PROSITE" id="PS50969">
    <property type="entry name" value="FCP1"/>
    <property type="match status" value="1"/>
</dbReference>
<feature type="chain" id="PRO_5005188317" description="Mitochondrial import inner membrane translocase subunit TIM50" evidence="2">
    <location>
        <begin position="20"/>
        <end position="305"/>
    </location>
</feature>
<dbReference type="Pfam" id="PF03031">
    <property type="entry name" value="NIF"/>
    <property type="match status" value="1"/>
</dbReference>
<keyword evidence="2" id="KW-0732">Signal</keyword>